<sequence>MIMQRKTRRRAGVALAAFGLISAGAGLGAAIAAVLIQQAADPTADFAAGSSSEPARSQPGG</sequence>
<accession>A0ABM7I9V1</accession>
<reference evidence="1 2" key="1">
    <citation type="journal article" date="2019" name="Emerg. Microbes Infect.">
        <title>Comprehensive subspecies identification of 175 nontuberculous mycobacteria species based on 7547 genomic profiles.</title>
        <authorList>
            <person name="Matsumoto Y."/>
            <person name="Kinjo T."/>
            <person name="Motooka D."/>
            <person name="Nabeya D."/>
            <person name="Jung N."/>
            <person name="Uechi K."/>
            <person name="Horii T."/>
            <person name="Iida T."/>
            <person name="Fujita J."/>
            <person name="Nakamura S."/>
        </authorList>
    </citation>
    <scope>NUCLEOTIDE SEQUENCE [LARGE SCALE GENOMIC DNA]</scope>
    <source>
        <strain evidence="1 2">JCM 15296</strain>
    </source>
</reference>
<proteinExistence type="predicted"/>
<evidence type="ECO:0000313" key="1">
    <source>
        <dbReference type="EMBL" id="BBX83356.1"/>
    </source>
</evidence>
<dbReference type="RefSeq" id="WP_138231283.1">
    <property type="nucleotide sequence ID" value="NZ_AP022577.1"/>
</dbReference>
<gene>
    <name evidence="1" type="ORF">MAUB_12290</name>
</gene>
<organism evidence="1 2">
    <name type="scientific">Mycolicibacterium aubagnense</name>
    <dbReference type="NCBI Taxonomy" id="319707"/>
    <lineage>
        <taxon>Bacteria</taxon>
        <taxon>Bacillati</taxon>
        <taxon>Actinomycetota</taxon>
        <taxon>Actinomycetes</taxon>
        <taxon>Mycobacteriales</taxon>
        <taxon>Mycobacteriaceae</taxon>
        <taxon>Mycolicibacterium</taxon>
    </lineage>
</organism>
<dbReference type="Proteomes" id="UP000465609">
    <property type="component" value="Chromosome"/>
</dbReference>
<evidence type="ECO:0000313" key="2">
    <source>
        <dbReference type="Proteomes" id="UP000465609"/>
    </source>
</evidence>
<keyword evidence="2" id="KW-1185">Reference proteome</keyword>
<protein>
    <recommendedName>
        <fullName evidence="3">DUF2613 domain-containing protein</fullName>
    </recommendedName>
</protein>
<name>A0ABM7I9V1_9MYCO</name>
<evidence type="ECO:0008006" key="3">
    <source>
        <dbReference type="Google" id="ProtNLM"/>
    </source>
</evidence>
<dbReference type="EMBL" id="AP022577">
    <property type="protein sequence ID" value="BBX83356.1"/>
    <property type="molecule type" value="Genomic_DNA"/>
</dbReference>